<dbReference type="AlphaFoldDB" id="A0AAU7FBU0"/>
<dbReference type="RefSeq" id="WP_348945696.1">
    <property type="nucleotide sequence ID" value="NZ_CP157355.1"/>
</dbReference>
<proteinExistence type="inferred from homology"/>
<dbReference type="GO" id="GO:0043190">
    <property type="term" value="C:ATP-binding cassette (ABC) transporter complex"/>
    <property type="evidence" value="ECO:0007669"/>
    <property type="project" value="InterPro"/>
</dbReference>
<dbReference type="NCBIfam" id="TIGR01098">
    <property type="entry name" value="3A0109s03R"/>
    <property type="match status" value="1"/>
</dbReference>
<evidence type="ECO:0000256" key="1">
    <source>
        <dbReference type="ARBA" id="ARBA00007162"/>
    </source>
</evidence>
<dbReference type="Gene3D" id="3.40.190.10">
    <property type="entry name" value="Periplasmic binding protein-like II"/>
    <property type="match status" value="2"/>
</dbReference>
<evidence type="ECO:0000256" key="2">
    <source>
        <dbReference type="ARBA" id="ARBA00022729"/>
    </source>
</evidence>
<dbReference type="PANTHER" id="PTHR35841:SF1">
    <property type="entry name" value="PHOSPHONATES-BINDING PERIPLASMIC PROTEIN"/>
    <property type="match status" value="1"/>
</dbReference>
<dbReference type="GO" id="GO:0055085">
    <property type="term" value="P:transmembrane transport"/>
    <property type="evidence" value="ECO:0007669"/>
    <property type="project" value="InterPro"/>
</dbReference>
<accession>A0AAU7FBU0</accession>
<sequence>MLHRFSPLFFVLLVLLVKPAFADLNVGLLVSRNADQTLEDWQPILDDLALATGQKVRGQVLSDRDELLRRMQKGQIQIARVDNKLALDLVENAKGEVFARLSQTGNINDYRSVMLVKKNSPIKNADDLLNRPKQLRYAGGKPGTTAEYLIPHYHLFFKRNVLPEQYFKQNLQLGTEGAFVALAQGQVDVAVSNTFDLEQLKEKFPRDFSQMRVVWESPRFAFDPLVMRSDLPAAQKAAISQFFTNYGRTGSNTALAKQRLYYADQLAGFVKADNRSLRQVTDLQLFHDLFRLTFNTKLTAEAKVAQEKSYYQRFDALIALLGGAK</sequence>
<dbReference type="SUPFAM" id="SSF53850">
    <property type="entry name" value="Periplasmic binding protein-like II"/>
    <property type="match status" value="1"/>
</dbReference>
<comment type="similarity">
    <text evidence="1">Belongs to the phosphate/phosphite/phosphonate binding protein family.</text>
</comment>
<dbReference type="KEGG" id="cmav:ABHF33_03665"/>
<evidence type="ECO:0000313" key="3">
    <source>
        <dbReference type="EMBL" id="XBM01399.1"/>
    </source>
</evidence>
<keyword evidence="2" id="KW-0732">Signal</keyword>
<dbReference type="EMBL" id="CP157355">
    <property type="protein sequence ID" value="XBM01399.1"/>
    <property type="molecule type" value="Genomic_DNA"/>
</dbReference>
<protein>
    <submittedName>
        <fullName evidence="3">Phosphate/phosphite/phosphonate ABC transporter substrate-binding protein</fullName>
    </submittedName>
</protein>
<organism evidence="3">
    <name type="scientific">Chitinibacter mangrovi</name>
    <dbReference type="NCBI Taxonomy" id="3153927"/>
    <lineage>
        <taxon>Bacteria</taxon>
        <taxon>Pseudomonadati</taxon>
        <taxon>Pseudomonadota</taxon>
        <taxon>Betaproteobacteria</taxon>
        <taxon>Neisseriales</taxon>
        <taxon>Chitinibacteraceae</taxon>
        <taxon>Chitinibacter</taxon>
    </lineage>
</organism>
<name>A0AAU7FBU0_9NEIS</name>
<dbReference type="PANTHER" id="PTHR35841">
    <property type="entry name" value="PHOSPHONATES-BINDING PERIPLASMIC PROTEIN"/>
    <property type="match status" value="1"/>
</dbReference>
<dbReference type="Pfam" id="PF12974">
    <property type="entry name" value="Phosphonate-bd"/>
    <property type="match status" value="1"/>
</dbReference>
<reference evidence="3" key="1">
    <citation type="submission" date="2024-05" db="EMBL/GenBank/DDBJ databases">
        <authorList>
            <person name="Yang L."/>
            <person name="Pan L."/>
        </authorList>
    </citation>
    <scope>NUCLEOTIDE SEQUENCE</scope>
    <source>
        <strain evidence="3">FCG-7</strain>
    </source>
</reference>
<gene>
    <name evidence="3" type="primary">phnD</name>
    <name evidence="3" type="ORF">ABHF33_03665</name>
</gene>
<dbReference type="InterPro" id="IPR005770">
    <property type="entry name" value="PhnD"/>
</dbReference>